<dbReference type="CDD" id="cd04590">
    <property type="entry name" value="CBS_pair_CorC_HlyC_assoc"/>
    <property type="match status" value="1"/>
</dbReference>
<dbReference type="Gene3D" id="3.10.580.10">
    <property type="entry name" value="CBS-domain"/>
    <property type="match status" value="2"/>
</dbReference>
<evidence type="ECO:0000256" key="1">
    <source>
        <dbReference type="ARBA" id="ARBA00004141"/>
    </source>
</evidence>
<dbReference type="GO" id="GO:0030026">
    <property type="term" value="P:intracellular manganese ion homeostasis"/>
    <property type="evidence" value="ECO:0007669"/>
    <property type="project" value="TreeGrafter"/>
</dbReference>
<evidence type="ECO:0000313" key="13">
    <source>
        <dbReference type="EMBL" id="GMN52440.1"/>
    </source>
</evidence>
<dbReference type="PANTHER" id="PTHR12064">
    <property type="entry name" value="METAL TRANSPORTER CNNM"/>
    <property type="match status" value="1"/>
</dbReference>
<dbReference type="PROSITE" id="PS51371">
    <property type="entry name" value="CBS"/>
    <property type="match status" value="1"/>
</dbReference>
<keyword evidence="7" id="KW-0325">Glycoprotein</keyword>
<comment type="subcellular location">
    <subcellularLocation>
        <location evidence="1">Membrane</location>
        <topology evidence="1">Multi-pass membrane protein</topology>
    </subcellularLocation>
</comment>
<evidence type="ECO:0000256" key="5">
    <source>
        <dbReference type="ARBA" id="ARBA00023122"/>
    </source>
</evidence>
<evidence type="ECO:0000259" key="11">
    <source>
        <dbReference type="PROSITE" id="PS51371"/>
    </source>
</evidence>
<dbReference type="InterPro" id="IPR045095">
    <property type="entry name" value="ACDP"/>
</dbReference>
<evidence type="ECO:0000256" key="7">
    <source>
        <dbReference type="ARBA" id="ARBA00023180"/>
    </source>
</evidence>
<comment type="caution">
    <text evidence="13">The sequence shown here is derived from an EMBL/GenBank/DDBJ whole genome shotgun (WGS) entry which is preliminary data.</text>
</comment>
<feature type="domain" description="CNNM transmembrane" evidence="12">
    <location>
        <begin position="8"/>
        <end position="191"/>
    </location>
</feature>
<dbReference type="SUPFAM" id="SSF54631">
    <property type="entry name" value="CBS-domain pair"/>
    <property type="match status" value="1"/>
</dbReference>
<dbReference type="GO" id="GO:0010960">
    <property type="term" value="P:magnesium ion homeostasis"/>
    <property type="evidence" value="ECO:0007669"/>
    <property type="project" value="InterPro"/>
</dbReference>
<evidence type="ECO:0000256" key="2">
    <source>
        <dbReference type="ARBA" id="ARBA00022692"/>
    </source>
</evidence>
<feature type="transmembrane region" description="Helical" evidence="10">
    <location>
        <begin position="127"/>
        <end position="147"/>
    </location>
</feature>
<dbReference type="InterPro" id="IPR002550">
    <property type="entry name" value="CNNM"/>
</dbReference>
<evidence type="ECO:0000256" key="10">
    <source>
        <dbReference type="SAM" id="Phobius"/>
    </source>
</evidence>
<dbReference type="PANTHER" id="PTHR12064:SF59">
    <property type="entry name" value="CNNM TRANSMEMBRANE DOMAIN-CONTAINING PROTEIN"/>
    <property type="match status" value="1"/>
</dbReference>
<sequence length="426" mass="47572">MAVEYECCETGFFIHIVVVFLLVIFAGLMSGLTLGLMSLSLVDLEVLAKSGTPKDRLYAAKILPVVKNQHLLLCSLLICNAAAMEALPIFLDGLVKAWVAILLSVTLILLFGEIIPQSVCSRYGLVIGARVAPFVRVLVWICFPVAFPISKLLDFLLGHRHVALFRRAELKTLVNFHGNEAGKGGELTHDETTIIAGALELTEKTAGNAMTPISDTFTIDINAKLDRELMNLVLEKGHSRVPVYYEEPTNIIGLVMVKNLLTIHPEDEVPVKNVTIRRIPRVPETLPLYDILNEFQKGHSHMAVVIRRHNKIVDESSEKPADNLVKDVRVDIDGAKPPQEKTLKSKRSFQKWKSFPDSANNSYRSGSRSKKWTKDMDSDILQIDGNALPKLPEEEEAVGIITMEDVIEELLQEEIFDETDHQFEDS</sequence>
<feature type="transmembrane region" description="Helical" evidence="10">
    <location>
        <begin position="97"/>
        <end position="115"/>
    </location>
</feature>
<dbReference type="AlphaFoldDB" id="A0AA88AI88"/>
<dbReference type="Pfam" id="PF01595">
    <property type="entry name" value="CNNM"/>
    <property type="match status" value="1"/>
</dbReference>
<keyword evidence="14" id="KW-1185">Reference proteome</keyword>
<feature type="domain" description="CBS" evidence="11">
    <location>
        <begin position="210"/>
        <end position="271"/>
    </location>
</feature>
<feature type="transmembrane region" description="Helical" evidence="10">
    <location>
        <begin position="12"/>
        <end position="39"/>
    </location>
</feature>
<dbReference type="InterPro" id="IPR000644">
    <property type="entry name" value="CBS_dom"/>
</dbReference>
<evidence type="ECO:0000256" key="9">
    <source>
        <dbReference type="PROSITE-ProRule" id="PRU01193"/>
    </source>
</evidence>
<gene>
    <name evidence="13" type="ORF">TIFTF001_021588</name>
</gene>
<dbReference type="InterPro" id="IPR046342">
    <property type="entry name" value="CBS_dom_sf"/>
</dbReference>
<organism evidence="13 14">
    <name type="scientific">Ficus carica</name>
    <name type="common">Common fig</name>
    <dbReference type="NCBI Taxonomy" id="3494"/>
    <lineage>
        <taxon>Eukaryota</taxon>
        <taxon>Viridiplantae</taxon>
        <taxon>Streptophyta</taxon>
        <taxon>Embryophyta</taxon>
        <taxon>Tracheophyta</taxon>
        <taxon>Spermatophyta</taxon>
        <taxon>Magnoliopsida</taxon>
        <taxon>eudicotyledons</taxon>
        <taxon>Gunneridae</taxon>
        <taxon>Pentapetalae</taxon>
        <taxon>rosids</taxon>
        <taxon>fabids</taxon>
        <taxon>Rosales</taxon>
        <taxon>Moraceae</taxon>
        <taxon>Ficeae</taxon>
        <taxon>Ficus</taxon>
    </lineage>
</organism>
<dbReference type="Gramene" id="FCD_00019683-RA">
    <property type="protein sequence ID" value="FCD_00019683-RA:cds"/>
    <property type="gene ID" value="FCD_00019683"/>
</dbReference>
<dbReference type="InterPro" id="IPR044751">
    <property type="entry name" value="Ion_transp-like_CBS"/>
</dbReference>
<keyword evidence="6 9" id="KW-0472">Membrane</keyword>
<protein>
    <submittedName>
        <fullName evidence="13">Uncharacterized protein</fullName>
    </submittedName>
</protein>
<reference evidence="13" key="1">
    <citation type="submission" date="2023-07" db="EMBL/GenBank/DDBJ databases">
        <title>draft genome sequence of fig (Ficus carica).</title>
        <authorList>
            <person name="Takahashi T."/>
            <person name="Nishimura K."/>
        </authorList>
    </citation>
    <scope>NUCLEOTIDE SEQUENCE</scope>
</reference>
<name>A0AA88AI88_FICCA</name>
<dbReference type="PROSITE" id="PS51846">
    <property type="entry name" value="CNNM"/>
    <property type="match status" value="1"/>
</dbReference>
<accession>A0AA88AI88</accession>
<dbReference type="GO" id="GO:0016020">
    <property type="term" value="C:membrane"/>
    <property type="evidence" value="ECO:0007669"/>
    <property type="project" value="UniProtKB-SubCell"/>
</dbReference>
<evidence type="ECO:0000256" key="6">
    <source>
        <dbReference type="ARBA" id="ARBA00023136"/>
    </source>
</evidence>
<evidence type="ECO:0000259" key="12">
    <source>
        <dbReference type="PROSITE" id="PS51846"/>
    </source>
</evidence>
<dbReference type="GO" id="GO:0005737">
    <property type="term" value="C:cytoplasm"/>
    <property type="evidence" value="ECO:0007669"/>
    <property type="project" value="TreeGrafter"/>
</dbReference>
<keyword evidence="3" id="KW-0677">Repeat</keyword>
<keyword evidence="5 8" id="KW-0129">CBS domain</keyword>
<keyword evidence="2 9" id="KW-0812">Transmembrane</keyword>
<dbReference type="FunFam" id="3.10.580.10:FF:000015">
    <property type="entry name" value="DUF21 domain-containing protein"/>
    <property type="match status" value="1"/>
</dbReference>
<dbReference type="EMBL" id="BTGU01000041">
    <property type="protein sequence ID" value="GMN52440.1"/>
    <property type="molecule type" value="Genomic_DNA"/>
</dbReference>
<dbReference type="Proteomes" id="UP001187192">
    <property type="component" value="Unassembled WGS sequence"/>
</dbReference>
<evidence type="ECO:0000256" key="3">
    <source>
        <dbReference type="ARBA" id="ARBA00022737"/>
    </source>
</evidence>
<keyword evidence="4 9" id="KW-1133">Transmembrane helix</keyword>
<proteinExistence type="predicted"/>
<evidence type="ECO:0000256" key="4">
    <source>
        <dbReference type="ARBA" id="ARBA00022989"/>
    </source>
</evidence>
<evidence type="ECO:0000313" key="14">
    <source>
        <dbReference type="Proteomes" id="UP001187192"/>
    </source>
</evidence>
<evidence type="ECO:0000256" key="8">
    <source>
        <dbReference type="PROSITE-ProRule" id="PRU00703"/>
    </source>
</evidence>